<evidence type="ECO:0000313" key="3">
    <source>
        <dbReference type="Proteomes" id="UP000184001"/>
    </source>
</evidence>
<keyword evidence="1" id="KW-0732">Signal</keyword>
<evidence type="ECO:0008006" key="4">
    <source>
        <dbReference type="Google" id="ProtNLM"/>
    </source>
</evidence>
<evidence type="ECO:0000313" key="2">
    <source>
        <dbReference type="EMBL" id="SHJ27767.1"/>
    </source>
</evidence>
<dbReference type="Proteomes" id="UP000184001">
    <property type="component" value="Unassembled WGS sequence"/>
</dbReference>
<feature type="signal peptide" evidence="1">
    <location>
        <begin position="1"/>
        <end position="19"/>
    </location>
</feature>
<name>A0A8G2CB08_9BACT</name>
<proteinExistence type="predicted"/>
<dbReference type="AlphaFoldDB" id="A0A8G2CB08"/>
<accession>A0A8G2CB08</accession>
<sequence>MRYLVFCLLLFCCACSQWGVLVEQPIPAPRVIAAYTLSDFNMCFRLLNQHDVMSLNRMICEGRCLIIAARAFEPTIIPTEEQNYIYGIIYPQEEYVFVNKHAITASPTRVLGK</sequence>
<dbReference type="EMBL" id="FQZR01000004">
    <property type="protein sequence ID" value="SHJ27767.1"/>
    <property type="molecule type" value="Genomic_DNA"/>
</dbReference>
<gene>
    <name evidence="2" type="ORF">SAMN05660830_02039</name>
</gene>
<feature type="chain" id="PRO_5034491049" description="Lipoprotein" evidence="1">
    <location>
        <begin position="20"/>
        <end position="113"/>
    </location>
</feature>
<comment type="caution">
    <text evidence="2">The sequence shown here is derived from an EMBL/GenBank/DDBJ whole genome shotgun (WGS) entry which is preliminary data.</text>
</comment>
<organism evidence="2 3">
    <name type="scientific">Halodesulfovibrio aestuarii</name>
    <dbReference type="NCBI Taxonomy" id="126333"/>
    <lineage>
        <taxon>Bacteria</taxon>
        <taxon>Pseudomonadati</taxon>
        <taxon>Thermodesulfobacteriota</taxon>
        <taxon>Desulfovibrionia</taxon>
        <taxon>Desulfovibrionales</taxon>
        <taxon>Desulfovibrionaceae</taxon>
        <taxon>Halodesulfovibrio</taxon>
    </lineage>
</organism>
<evidence type="ECO:0000256" key="1">
    <source>
        <dbReference type="SAM" id="SignalP"/>
    </source>
</evidence>
<protein>
    <recommendedName>
        <fullName evidence="4">Lipoprotein</fullName>
    </recommendedName>
</protein>
<reference evidence="2 3" key="1">
    <citation type="submission" date="2016-11" db="EMBL/GenBank/DDBJ databases">
        <authorList>
            <person name="Varghese N."/>
            <person name="Submissions S."/>
        </authorList>
    </citation>
    <scope>NUCLEOTIDE SEQUENCE [LARGE SCALE GENOMIC DNA]</scope>
    <source>
        <strain evidence="2 3">DSM 17919</strain>
    </source>
</reference>